<organism evidence="1 2">
    <name type="scientific">Cymbomonas tetramitiformis</name>
    <dbReference type="NCBI Taxonomy" id="36881"/>
    <lineage>
        <taxon>Eukaryota</taxon>
        <taxon>Viridiplantae</taxon>
        <taxon>Chlorophyta</taxon>
        <taxon>Pyramimonadophyceae</taxon>
        <taxon>Pyramimonadales</taxon>
        <taxon>Pyramimonadaceae</taxon>
        <taxon>Cymbomonas</taxon>
    </lineage>
</organism>
<evidence type="ECO:0000313" key="2">
    <source>
        <dbReference type="Proteomes" id="UP001190700"/>
    </source>
</evidence>
<name>A0AAE0FXF2_9CHLO</name>
<dbReference type="Proteomes" id="UP001190700">
    <property type="component" value="Unassembled WGS sequence"/>
</dbReference>
<evidence type="ECO:0000313" key="1">
    <source>
        <dbReference type="EMBL" id="KAK3267458.1"/>
    </source>
</evidence>
<keyword evidence="2" id="KW-1185">Reference proteome</keyword>
<accession>A0AAE0FXF2</accession>
<protein>
    <submittedName>
        <fullName evidence="1">Uncharacterized protein</fullName>
    </submittedName>
</protein>
<reference evidence="1 2" key="1">
    <citation type="journal article" date="2015" name="Genome Biol. Evol.">
        <title>Comparative Genomics of a Bacterivorous Green Alga Reveals Evolutionary Causalities and Consequences of Phago-Mixotrophic Mode of Nutrition.</title>
        <authorList>
            <person name="Burns J.A."/>
            <person name="Paasch A."/>
            <person name="Narechania A."/>
            <person name="Kim E."/>
        </authorList>
    </citation>
    <scope>NUCLEOTIDE SEQUENCE [LARGE SCALE GENOMIC DNA]</scope>
    <source>
        <strain evidence="1 2">PLY_AMNH</strain>
    </source>
</reference>
<dbReference type="AlphaFoldDB" id="A0AAE0FXF2"/>
<sequence length="103" mass="11524">MTEFEMEDAARGGGAAWARRGAVCDGVRWACIHRLHGMESHACHAMPFQSSSVWREIKDNCQLFDDNSDTRHAKIISKSAWNTKPETISNRIASASAYLRSRA</sequence>
<comment type="caution">
    <text evidence="1">The sequence shown here is derived from an EMBL/GenBank/DDBJ whole genome shotgun (WGS) entry which is preliminary data.</text>
</comment>
<proteinExistence type="predicted"/>
<gene>
    <name evidence="1" type="ORF">CYMTET_23985</name>
</gene>
<dbReference type="EMBL" id="LGRX02012399">
    <property type="protein sequence ID" value="KAK3267458.1"/>
    <property type="molecule type" value="Genomic_DNA"/>
</dbReference>